<dbReference type="Proteomes" id="UP000663833">
    <property type="component" value="Unassembled WGS sequence"/>
</dbReference>
<evidence type="ECO:0000313" key="3">
    <source>
        <dbReference type="Proteomes" id="UP000663865"/>
    </source>
</evidence>
<accession>A0A818HRT8</accession>
<dbReference type="EMBL" id="CAJNYD010003800">
    <property type="protein sequence ID" value="CAF3543487.1"/>
    <property type="molecule type" value="Genomic_DNA"/>
</dbReference>
<dbReference type="EMBL" id="CAJNYV010002861">
    <property type="protein sequence ID" value="CAF3507603.1"/>
    <property type="molecule type" value="Genomic_DNA"/>
</dbReference>
<feature type="non-terminal residue" evidence="1">
    <location>
        <position position="1"/>
    </location>
</feature>
<reference evidence="1" key="1">
    <citation type="submission" date="2021-02" db="EMBL/GenBank/DDBJ databases">
        <authorList>
            <person name="Nowell W R."/>
        </authorList>
    </citation>
    <scope>NUCLEOTIDE SEQUENCE</scope>
</reference>
<dbReference type="Proteomes" id="UP000663865">
    <property type="component" value="Unassembled WGS sequence"/>
</dbReference>
<organism evidence="1 3">
    <name type="scientific">Rotaria socialis</name>
    <dbReference type="NCBI Taxonomy" id="392032"/>
    <lineage>
        <taxon>Eukaryota</taxon>
        <taxon>Metazoa</taxon>
        <taxon>Spiralia</taxon>
        <taxon>Gnathifera</taxon>
        <taxon>Rotifera</taxon>
        <taxon>Eurotatoria</taxon>
        <taxon>Bdelloidea</taxon>
        <taxon>Philodinida</taxon>
        <taxon>Philodinidae</taxon>
        <taxon>Rotaria</taxon>
    </lineage>
</organism>
<gene>
    <name evidence="1" type="ORF">KIK155_LOCUS16161</name>
    <name evidence="2" type="ORF">LUA448_LOCUS27584</name>
</gene>
<dbReference type="AlphaFoldDB" id="A0A818HRT8"/>
<evidence type="ECO:0000313" key="2">
    <source>
        <dbReference type="EMBL" id="CAF3543487.1"/>
    </source>
</evidence>
<sequence length="42" mass="5226">FRFSITYEITCAACFHQLRIKIKILLHNLKSFFFVVTRFYYF</sequence>
<proteinExistence type="predicted"/>
<evidence type="ECO:0000313" key="1">
    <source>
        <dbReference type="EMBL" id="CAF3507603.1"/>
    </source>
</evidence>
<comment type="caution">
    <text evidence="1">The sequence shown here is derived from an EMBL/GenBank/DDBJ whole genome shotgun (WGS) entry which is preliminary data.</text>
</comment>
<name>A0A818HRT8_9BILA</name>
<protein>
    <submittedName>
        <fullName evidence="1">Uncharacterized protein</fullName>
    </submittedName>
</protein>